<name>A0A0E9U1F3_ANGAN</name>
<dbReference type="AlphaFoldDB" id="A0A0E9U1F3"/>
<feature type="signal peptide" evidence="1">
    <location>
        <begin position="1"/>
        <end position="18"/>
    </location>
</feature>
<evidence type="ECO:0000313" key="2">
    <source>
        <dbReference type="EMBL" id="JAH58783.1"/>
    </source>
</evidence>
<keyword evidence="1" id="KW-0732">Signal</keyword>
<sequence length="41" mass="4660">MFWFNCIKWLSTFSAATATMSTLNATGNCNSQRRKAEILNM</sequence>
<protein>
    <submittedName>
        <fullName evidence="2">Uncharacterized protein</fullName>
    </submittedName>
</protein>
<dbReference type="EMBL" id="GBXM01049794">
    <property type="protein sequence ID" value="JAH58783.1"/>
    <property type="molecule type" value="Transcribed_RNA"/>
</dbReference>
<organism evidence="2">
    <name type="scientific">Anguilla anguilla</name>
    <name type="common">European freshwater eel</name>
    <name type="synonym">Muraena anguilla</name>
    <dbReference type="NCBI Taxonomy" id="7936"/>
    <lineage>
        <taxon>Eukaryota</taxon>
        <taxon>Metazoa</taxon>
        <taxon>Chordata</taxon>
        <taxon>Craniata</taxon>
        <taxon>Vertebrata</taxon>
        <taxon>Euteleostomi</taxon>
        <taxon>Actinopterygii</taxon>
        <taxon>Neopterygii</taxon>
        <taxon>Teleostei</taxon>
        <taxon>Anguilliformes</taxon>
        <taxon>Anguillidae</taxon>
        <taxon>Anguilla</taxon>
    </lineage>
</organism>
<accession>A0A0E9U1F3</accession>
<reference evidence="2" key="1">
    <citation type="submission" date="2014-11" db="EMBL/GenBank/DDBJ databases">
        <authorList>
            <person name="Amaro Gonzalez C."/>
        </authorList>
    </citation>
    <scope>NUCLEOTIDE SEQUENCE</scope>
</reference>
<evidence type="ECO:0000256" key="1">
    <source>
        <dbReference type="SAM" id="SignalP"/>
    </source>
</evidence>
<feature type="chain" id="PRO_5002433135" evidence="1">
    <location>
        <begin position="19"/>
        <end position="41"/>
    </location>
</feature>
<proteinExistence type="predicted"/>
<reference evidence="2" key="2">
    <citation type="journal article" date="2015" name="Fish Shellfish Immunol.">
        <title>Early steps in the European eel (Anguilla anguilla)-Vibrio vulnificus interaction in the gills: Role of the RtxA13 toxin.</title>
        <authorList>
            <person name="Callol A."/>
            <person name="Pajuelo D."/>
            <person name="Ebbesson L."/>
            <person name="Teles M."/>
            <person name="MacKenzie S."/>
            <person name="Amaro C."/>
        </authorList>
    </citation>
    <scope>NUCLEOTIDE SEQUENCE</scope>
</reference>